<dbReference type="Pfam" id="PF04542">
    <property type="entry name" value="Sigma70_r2"/>
    <property type="match status" value="1"/>
</dbReference>
<protein>
    <submittedName>
        <fullName evidence="8">RNA polymerase subunit sigma-24</fullName>
    </submittedName>
</protein>
<dbReference type="GO" id="GO:0016987">
    <property type="term" value="F:sigma factor activity"/>
    <property type="evidence" value="ECO:0007669"/>
    <property type="project" value="UniProtKB-KW"/>
</dbReference>
<evidence type="ECO:0000256" key="2">
    <source>
        <dbReference type="ARBA" id="ARBA00023015"/>
    </source>
</evidence>
<evidence type="ECO:0000313" key="8">
    <source>
        <dbReference type="EMBL" id="OLR92199.1"/>
    </source>
</evidence>
<accession>A0A1Q9LJP1</accession>
<feature type="domain" description="DUF6596" evidence="7">
    <location>
        <begin position="169"/>
        <end position="270"/>
    </location>
</feature>
<sequence length="399" mass="42642">MTGGVEDLLREHAPRVLALLVRRHGRFDMCEDAVQEALLAAGTQWPRDGVPANPWGWLVAVASNKLTDAFRAETARARREVAAARADPTDAAEVPAADDTLDLLFLCCHPALTEPSRVALTLRAVGGLTTAQIAAAFLVPEATMGQRITRAKLKIRDAGLTGGGDPAARVGAVLHVLYLVFNEGHTASSGADLARPELTTEAIRVTRLVHTLAPRDGEVAGLLALMLLTEARRPARTRPDGSLVPLAEQDRARWDRAMIAEGSALVEDAMSWAPLGPYQLQAAIAALHATAPDTAATDWPQIAVLYRILERLTPSPVVTVHRAVAVAEAHGPAAGLALLATIADDPRMRTYHRFAAVQAHLLERAGDPTAAQAAYRRAARLTLSTPEKRYLERRAAALG</sequence>
<evidence type="ECO:0000313" key="9">
    <source>
        <dbReference type="Proteomes" id="UP000186040"/>
    </source>
</evidence>
<dbReference type="InterPro" id="IPR013249">
    <property type="entry name" value="RNA_pol_sigma70_r4_t2"/>
</dbReference>
<proteinExistence type="inferred from homology"/>
<organism evidence="8 9">
    <name type="scientific">Actinokineospora bangkokensis</name>
    <dbReference type="NCBI Taxonomy" id="1193682"/>
    <lineage>
        <taxon>Bacteria</taxon>
        <taxon>Bacillati</taxon>
        <taxon>Actinomycetota</taxon>
        <taxon>Actinomycetes</taxon>
        <taxon>Pseudonocardiales</taxon>
        <taxon>Pseudonocardiaceae</taxon>
        <taxon>Actinokineospora</taxon>
    </lineage>
</organism>
<reference evidence="8 9" key="1">
    <citation type="submission" date="2016-10" db="EMBL/GenBank/DDBJ databases">
        <title>The Draft Genome Sequence of Actinokineospora bangkokensis 44EHWT reveals the biosynthetic pathway of antifungal compounds Thailandins with unusual extender unit butylmalonyl-CoA.</title>
        <authorList>
            <person name="Greule A."/>
            <person name="Intra B."/>
            <person name="Flemming S."/>
            <person name="Rommel M.G."/>
            <person name="Panbangred W."/>
            <person name="Bechthold A."/>
        </authorList>
    </citation>
    <scope>NUCLEOTIDE SEQUENCE [LARGE SCALE GENOMIC DNA]</scope>
    <source>
        <strain evidence="8 9">44EHW</strain>
    </source>
</reference>
<keyword evidence="2" id="KW-0805">Transcription regulation</keyword>
<dbReference type="InterPro" id="IPR007627">
    <property type="entry name" value="RNA_pol_sigma70_r2"/>
</dbReference>
<gene>
    <name evidence="8" type="ORF">BJP25_23000</name>
</gene>
<dbReference type="Gene3D" id="1.10.1740.10">
    <property type="match status" value="1"/>
</dbReference>
<dbReference type="OrthoDB" id="9780299at2"/>
<keyword evidence="4" id="KW-0804">Transcription</keyword>
<keyword evidence="3" id="KW-0731">Sigma factor</keyword>
<dbReference type="InterPro" id="IPR046531">
    <property type="entry name" value="DUF6596"/>
</dbReference>
<keyword evidence="9" id="KW-1185">Reference proteome</keyword>
<dbReference type="GO" id="GO:0003677">
    <property type="term" value="F:DNA binding"/>
    <property type="evidence" value="ECO:0007669"/>
    <property type="project" value="InterPro"/>
</dbReference>
<comment type="caution">
    <text evidence="8">The sequence shown here is derived from an EMBL/GenBank/DDBJ whole genome shotgun (WGS) entry which is preliminary data.</text>
</comment>
<dbReference type="RefSeq" id="WP_075976088.1">
    <property type="nucleotide sequence ID" value="NZ_MKQR01000017.1"/>
</dbReference>
<evidence type="ECO:0000256" key="4">
    <source>
        <dbReference type="ARBA" id="ARBA00023163"/>
    </source>
</evidence>
<dbReference type="Pfam" id="PF08281">
    <property type="entry name" value="Sigma70_r4_2"/>
    <property type="match status" value="1"/>
</dbReference>
<feature type="domain" description="RNA polymerase sigma factor 70 region 4 type 2" evidence="6">
    <location>
        <begin position="104"/>
        <end position="155"/>
    </location>
</feature>
<dbReference type="Gene3D" id="1.10.10.10">
    <property type="entry name" value="Winged helix-like DNA-binding domain superfamily/Winged helix DNA-binding domain"/>
    <property type="match status" value="1"/>
</dbReference>
<dbReference type="SUPFAM" id="SSF88659">
    <property type="entry name" value="Sigma3 and sigma4 domains of RNA polymerase sigma factors"/>
    <property type="match status" value="1"/>
</dbReference>
<comment type="similarity">
    <text evidence="1">Belongs to the sigma-70 factor family. ECF subfamily.</text>
</comment>
<evidence type="ECO:0000259" key="7">
    <source>
        <dbReference type="Pfam" id="PF20239"/>
    </source>
</evidence>
<dbReference type="PANTHER" id="PTHR47756:SF2">
    <property type="entry name" value="BLL6612 PROTEIN"/>
    <property type="match status" value="1"/>
</dbReference>
<feature type="domain" description="RNA polymerase sigma-70 region 2" evidence="5">
    <location>
        <begin position="8"/>
        <end position="74"/>
    </location>
</feature>
<dbReference type="Proteomes" id="UP000186040">
    <property type="component" value="Unassembled WGS sequence"/>
</dbReference>
<dbReference type="PANTHER" id="PTHR47756">
    <property type="entry name" value="BLL6612 PROTEIN-RELATED"/>
    <property type="match status" value="1"/>
</dbReference>
<dbReference type="InterPro" id="IPR014284">
    <property type="entry name" value="RNA_pol_sigma-70_dom"/>
</dbReference>
<evidence type="ECO:0000259" key="5">
    <source>
        <dbReference type="Pfam" id="PF04542"/>
    </source>
</evidence>
<dbReference type="AlphaFoldDB" id="A0A1Q9LJP1"/>
<evidence type="ECO:0000259" key="6">
    <source>
        <dbReference type="Pfam" id="PF08281"/>
    </source>
</evidence>
<evidence type="ECO:0000256" key="3">
    <source>
        <dbReference type="ARBA" id="ARBA00023082"/>
    </source>
</evidence>
<dbReference type="InterPro" id="IPR036388">
    <property type="entry name" value="WH-like_DNA-bd_sf"/>
</dbReference>
<dbReference type="SUPFAM" id="SSF88946">
    <property type="entry name" value="Sigma2 domain of RNA polymerase sigma factors"/>
    <property type="match status" value="1"/>
</dbReference>
<dbReference type="InterPro" id="IPR013324">
    <property type="entry name" value="RNA_pol_sigma_r3/r4-like"/>
</dbReference>
<dbReference type="GO" id="GO:0006352">
    <property type="term" value="P:DNA-templated transcription initiation"/>
    <property type="evidence" value="ECO:0007669"/>
    <property type="project" value="InterPro"/>
</dbReference>
<dbReference type="Pfam" id="PF20239">
    <property type="entry name" value="DUF6596"/>
    <property type="match status" value="1"/>
</dbReference>
<dbReference type="EMBL" id="MKQR01000017">
    <property type="protein sequence ID" value="OLR92199.1"/>
    <property type="molecule type" value="Genomic_DNA"/>
</dbReference>
<dbReference type="NCBIfam" id="TIGR02937">
    <property type="entry name" value="sigma70-ECF"/>
    <property type="match status" value="1"/>
</dbReference>
<name>A0A1Q9LJP1_9PSEU</name>
<evidence type="ECO:0000256" key="1">
    <source>
        <dbReference type="ARBA" id="ARBA00010641"/>
    </source>
</evidence>
<dbReference type="InterPro" id="IPR013325">
    <property type="entry name" value="RNA_pol_sigma_r2"/>
</dbReference>
<dbReference type="STRING" id="1193682.BJP25_23000"/>